<dbReference type="Pfam" id="PF04290">
    <property type="entry name" value="DctQ"/>
    <property type="match status" value="1"/>
</dbReference>
<feature type="transmembrane region" description="Helical" evidence="8">
    <location>
        <begin position="153"/>
        <end position="175"/>
    </location>
</feature>
<feature type="transmembrane region" description="Helical" evidence="8">
    <location>
        <begin position="112"/>
        <end position="133"/>
    </location>
</feature>
<feature type="transmembrane region" description="Helical" evidence="8">
    <location>
        <begin position="196"/>
        <end position="215"/>
    </location>
</feature>
<dbReference type="PANTHER" id="PTHR33362">
    <property type="entry name" value="SIALIC ACID TRAP TRANSPORTER PERMEASE PROTEIN SIAT-RELATED"/>
    <property type="match status" value="1"/>
</dbReference>
<dbReference type="Proteomes" id="UP000032233">
    <property type="component" value="Unassembled WGS sequence"/>
</dbReference>
<dbReference type="PATRIC" id="fig|1429043.3.peg.4802"/>
<dbReference type="InterPro" id="IPR010656">
    <property type="entry name" value="DctM"/>
</dbReference>
<sequence>MESRAVQAKSGPVDMIREGELQKPRKDIWQIIDSINTAAALTAGGLMLLVALFMSYEAFARHLFNRPTSWVMSISILVFMWFPFLTTGYGIQKSKHVSCDVFVSRMPARFSLPLKMATDLSSVFFILALGWYGYEAFLEAWVMDSMSEGLVRYPMWLLRLAIPVGMGISALQIASKVAYAIRECQADNQLSLKSRFVILIPYCLTLAVGLFALSVHMPSGILILALGLLFWGAPISFALGLVGMAGLFFFHEGIDGWNTLPIVAEHTATNFVLLAIPLFTLGGLILSKSGLGEEMYDLSSKWLGWLPGGLGVATCITGGVLAAMIGSSTAVTAIVTLVAMKPLLARGYDKKLVIGTVTGSSLGLIIPPSVGFIVYGFLTDTSVGELFMAGVVPGAMLVLLFSLYVIFNCKITGRYQATSYTWAERLASLKRSVLILFGPVFVLGSIYSGLATPTEAGAILVLYSLLCAFTYRKLDWQGFLTCLKDSAVLSTMILMIMIGALAMSHVITLLQIPSNLAEAIVNSGMPRLAIILVLVVFYLCLGMFLDGGSITVLTVPVLAPLLPALGIDTVAFGVILMMLIETALLTPPVGLNIFTVKGIVDEPLSLIIKSVLPFVLILIFSVALVFVFPEIALWLPEQMR</sequence>
<evidence type="ECO:0000313" key="11">
    <source>
        <dbReference type="EMBL" id="KIX11759.1"/>
    </source>
</evidence>
<dbReference type="Pfam" id="PF06808">
    <property type="entry name" value="DctM"/>
    <property type="match status" value="1"/>
</dbReference>
<proteinExistence type="predicted"/>
<dbReference type="EMBL" id="AZAC01000045">
    <property type="protein sequence ID" value="KIX11759.1"/>
    <property type="molecule type" value="Genomic_DNA"/>
</dbReference>
<dbReference type="AlphaFoldDB" id="A0A0D2J0J1"/>
<feature type="transmembrane region" description="Helical" evidence="8">
    <location>
        <begin position="352"/>
        <end position="375"/>
    </location>
</feature>
<dbReference type="STRING" id="1429043.X474_22695"/>
<feature type="domain" description="Tripartite ATP-independent periplasmic transporters DctQ component" evidence="9">
    <location>
        <begin position="51"/>
        <end position="182"/>
    </location>
</feature>
<gene>
    <name evidence="11" type="ORF">X474_22695</name>
</gene>
<dbReference type="InParanoid" id="A0A0D2J0J1"/>
<feature type="transmembrane region" description="Helical" evidence="8">
    <location>
        <begin position="486"/>
        <end position="507"/>
    </location>
</feature>
<dbReference type="GO" id="GO:0005886">
    <property type="term" value="C:plasma membrane"/>
    <property type="evidence" value="ECO:0007669"/>
    <property type="project" value="UniProtKB-SubCell"/>
</dbReference>
<evidence type="ECO:0000256" key="8">
    <source>
        <dbReference type="SAM" id="Phobius"/>
    </source>
</evidence>
<dbReference type="InterPro" id="IPR055348">
    <property type="entry name" value="DctQ"/>
</dbReference>
<keyword evidence="4" id="KW-0997">Cell inner membrane</keyword>
<feature type="transmembrane region" description="Helical" evidence="8">
    <location>
        <begin position="557"/>
        <end position="580"/>
    </location>
</feature>
<evidence type="ECO:0000259" key="10">
    <source>
        <dbReference type="Pfam" id="PF06808"/>
    </source>
</evidence>
<feature type="transmembrane region" description="Helical" evidence="8">
    <location>
        <begin position="35"/>
        <end position="56"/>
    </location>
</feature>
<keyword evidence="5 8" id="KW-0812">Transmembrane</keyword>
<evidence type="ECO:0000256" key="5">
    <source>
        <dbReference type="ARBA" id="ARBA00022692"/>
    </source>
</evidence>
<dbReference type="InterPro" id="IPR004681">
    <property type="entry name" value="TRAP_DctM"/>
</dbReference>
<name>A0A0D2J0J1_9BACT</name>
<feature type="transmembrane region" description="Helical" evidence="8">
    <location>
        <begin position="527"/>
        <end position="545"/>
    </location>
</feature>
<reference evidence="11 12" key="1">
    <citation type="submission" date="2013-11" db="EMBL/GenBank/DDBJ databases">
        <title>Metagenomic analysis of a methanogenic consortium involved in long chain n-alkane degradation.</title>
        <authorList>
            <person name="Davidova I.A."/>
            <person name="Callaghan A.V."/>
            <person name="Wawrik B."/>
            <person name="Pruitt S."/>
            <person name="Marks C."/>
            <person name="Duncan K.E."/>
            <person name="Suflita J.M."/>
        </authorList>
    </citation>
    <scope>NUCLEOTIDE SEQUENCE [LARGE SCALE GENOMIC DNA]</scope>
    <source>
        <strain evidence="11 12">SPR</strain>
    </source>
</reference>
<comment type="caution">
    <text evidence="11">The sequence shown here is derived from an EMBL/GenBank/DDBJ whole genome shotgun (WGS) entry which is preliminary data.</text>
</comment>
<feature type="transmembrane region" description="Helical" evidence="8">
    <location>
        <begin position="271"/>
        <end position="291"/>
    </location>
</feature>
<keyword evidence="6 8" id="KW-1133">Transmembrane helix</keyword>
<feature type="transmembrane region" description="Helical" evidence="8">
    <location>
        <begin position="221"/>
        <end position="250"/>
    </location>
</feature>
<feature type="transmembrane region" description="Helical" evidence="8">
    <location>
        <begin position="68"/>
        <end position="91"/>
    </location>
</feature>
<accession>A0A0D2J0J1</accession>
<dbReference type="GO" id="GO:0022857">
    <property type="term" value="F:transmembrane transporter activity"/>
    <property type="evidence" value="ECO:0007669"/>
    <property type="project" value="TreeGrafter"/>
</dbReference>
<dbReference type="RefSeq" id="WP_044351612.1">
    <property type="nucleotide sequence ID" value="NZ_AZAC01000045.1"/>
</dbReference>
<evidence type="ECO:0000256" key="3">
    <source>
        <dbReference type="ARBA" id="ARBA00022475"/>
    </source>
</evidence>
<keyword evidence="3" id="KW-1003">Cell membrane</keyword>
<evidence type="ECO:0000256" key="4">
    <source>
        <dbReference type="ARBA" id="ARBA00022519"/>
    </source>
</evidence>
<keyword evidence="2" id="KW-0813">Transport</keyword>
<evidence type="ECO:0000256" key="7">
    <source>
        <dbReference type="ARBA" id="ARBA00023136"/>
    </source>
</evidence>
<evidence type="ECO:0000256" key="6">
    <source>
        <dbReference type="ARBA" id="ARBA00022989"/>
    </source>
</evidence>
<dbReference type="NCBIfam" id="TIGR00786">
    <property type="entry name" value="dctM"/>
    <property type="match status" value="1"/>
</dbReference>
<feature type="transmembrane region" description="Helical" evidence="8">
    <location>
        <begin position="311"/>
        <end position="340"/>
    </location>
</feature>
<feature type="transmembrane region" description="Helical" evidence="8">
    <location>
        <begin position="433"/>
        <end position="450"/>
    </location>
</feature>
<feature type="domain" description="TRAP C4-dicarboxylate transport system permease DctM subunit" evidence="10">
    <location>
        <begin position="223"/>
        <end position="631"/>
    </location>
</feature>
<evidence type="ECO:0000256" key="1">
    <source>
        <dbReference type="ARBA" id="ARBA00004429"/>
    </source>
</evidence>
<keyword evidence="7 8" id="KW-0472">Membrane</keyword>
<feature type="transmembrane region" description="Helical" evidence="8">
    <location>
        <begin position="387"/>
        <end position="407"/>
    </location>
</feature>
<evidence type="ECO:0000259" key="9">
    <source>
        <dbReference type="Pfam" id="PF04290"/>
    </source>
</evidence>
<feature type="transmembrane region" description="Helical" evidence="8">
    <location>
        <begin position="611"/>
        <end position="635"/>
    </location>
</feature>
<evidence type="ECO:0000256" key="2">
    <source>
        <dbReference type="ARBA" id="ARBA00022448"/>
    </source>
</evidence>
<feature type="transmembrane region" description="Helical" evidence="8">
    <location>
        <begin position="456"/>
        <end position="474"/>
    </location>
</feature>
<dbReference type="PANTHER" id="PTHR33362:SF5">
    <property type="entry name" value="C4-DICARBOXYLATE TRAP TRANSPORTER LARGE PERMEASE PROTEIN DCTM"/>
    <property type="match status" value="1"/>
</dbReference>
<organism evidence="11 12">
    <name type="scientific">Dethiosulfatarculus sandiegensis</name>
    <dbReference type="NCBI Taxonomy" id="1429043"/>
    <lineage>
        <taxon>Bacteria</taxon>
        <taxon>Pseudomonadati</taxon>
        <taxon>Thermodesulfobacteriota</taxon>
        <taxon>Desulfarculia</taxon>
        <taxon>Desulfarculales</taxon>
        <taxon>Desulfarculaceae</taxon>
        <taxon>Dethiosulfatarculus</taxon>
    </lineage>
</organism>
<dbReference type="OrthoDB" id="9783448at2"/>
<protein>
    <submittedName>
        <fullName evidence="11">Uncharacterized protein</fullName>
    </submittedName>
</protein>
<evidence type="ECO:0000313" key="12">
    <source>
        <dbReference type="Proteomes" id="UP000032233"/>
    </source>
</evidence>
<keyword evidence="12" id="KW-1185">Reference proteome</keyword>
<comment type="subcellular location">
    <subcellularLocation>
        <location evidence="1">Cell inner membrane</location>
        <topology evidence="1">Multi-pass membrane protein</topology>
    </subcellularLocation>
</comment>